<feature type="signal peptide" evidence="2">
    <location>
        <begin position="1"/>
        <end position="32"/>
    </location>
</feature>
<evidence type="ECO:0000313" key="4">
    <source>
        <dbReference type="Proteomes" id="UP001589750"/>
    </source>
</evidence>
<evidence type="ECO:0000313" key="3">
    <source>
        <dbReference type="EMBL" id="MFB9315536.1"/>
    </source>
</evidence>
<evidence type="ECO:0000256" key="2">
    <source>
        <dbReference type="SAM" id="SignalP"/>
    </source>
</evidence>
<gene>
    <name evidence="3" type="ORF">ACFFRI_21010</name>
</gene>
<evidence type="ECO:0008006" key="5">
    <source>
        <dbReference type="Google" id="ProtNLM"/>
    </source>
</evidence>
<dbReference type="PROSITE" id="PS51257">
    <property type="entry name" value="PROKAR_LIPOPROTEIN"/>
    <property type="match status" value="1"/>
</dbReference>
<feature type="chain" id="PRO_5046004816" description="BMP family ABC transporter substrate-binding protein" evidence="2">
    <location>
        <begin position="33"/>
        <end position="233"/>
    </location>
</feature>
<keyword evidence="2" id="KW-0732">Signal</keyword>
<accession>A0ABV5KFN5</accession>
<dbReference type="Gene3D" id="3.40.50.2300">
    <property type="match status" value="1"/>
</dbReference>
<proteinExistence type="predicted"/>
<sequence length="233" mass="23701">MPTRRPESSRPSPGLLAGALLGLLLTTAGCSADGGSEAGSDRASDTPSAVLTAGPGFAPATPPPPAGTFTPAPESWAGTNPPAGYRVVLLTTEKGARTRVLSEATRAWAKETGVDLTEVEAADPDDYLARIQEAIDAHPDLVVTTGDGLVDPLALVTASNLDQQFLVLGAELAEPTLNVTAADWDGAGYRGEGLGRPDSFDPASFTSRRAGDALRAGVTAVLTGLGGTVVRVE</sequence>
<name>A0ABV5KFN5_9ACTN</name>
<keyword evidence="4" id="KW-1185">Reference proteome</keyword>
<dbReference type="RefSeq" id="WP_140009157.1">
    <property type="nucleotide sequence ID" value="NZ_JBHMDG010000034.1"/>
</dbReference>
<organism evidence="3 4">
    <name type="scientific">Nocardioides plantarum</name>
    <dbReference type="NCBI Taxonomy" id="29299"/>
    <lineage>
        <taxon>Bacteria</taxon>
        <taxon>Bacillati</taxon>
        <taxon>Actinomycetota</taxon>
        <taxon>Actinomycetes</taxon>
        <taxon>Propionibacteriales</taxon>
        <taxon>Nocardioidaceae</taxon>
        <taxon>Nocardioides</taxon>
    </lineage>
</organism>
<feature type="region of interest" description="Disordered" evidence="1">
    <location>
        <begin position="30"/>
        <end position="80"/>
    </location>
</feature>
<dbReference type="EMBL" id="JBHMDG010000034">
    <property type="protein sequence ID" value="MFB9315536.1"/>
    <property type="molecule type" value="Genomic_DNA"/>
</dbReference>
<protein>
    <recommendedName>
        <fullName evidence="5">BMP family ABC transporter substrate-binding protein</fullName>
    </recommendedName>
</protein>
<reference evidence="3 4" key="1">
    <citation type="submission" date="2024-09" db="EMBL/GenBank/DDBJ databases">
        <authorList>
            <person name="Sun Q."/>
            <person name="Mori K."/>
        </authorList>
    </citation>
    <scope>NUCLEOTIDE SEQUENCE [LARGE SCALE GENOMIC DNA]</scope>
    <source>
        <strain evidence="3 4">JCM 9626</strain>
    </source>
</reference>
<dbReference type="Proteomes" id="UP001589750">
    <property type="component" value="Unassembled WGS sequence"/>
</dbReference>
<evidence type="ECO:0000256" key="1">
    <source>
        <dbReference type="SAM" id="MobiDB-lite"/>
    </source>
</evidence>
<comment type="caution">
    <text evidence="3">The sequence shown here is derived from an EMBL/GenBank/DDBJ whole genome shotgun (WGS) entry which is preliminary data.</text>
</comment>